<organism evidence="1 2">
    <name type="scientific">Jeotgalibacillus salarius</name>
    <dbReference type="NCBI Taxonomy" id="546023"/>
    <lineage>
        <taxon>Bacteria</taxon>
        <taxon>Bacillati</taxon>
        <taxon>Bacillota</taxon>
        <taxon>Bacilli</taxon>
        <taxon>Bacillales</taxon>
        <taxon>Caryophanaceae</taxon>
        <taxon>Jeotgalibacillus</taxon>
    </lineage>
</organism>
<comment type="caution">
    <text evidence="1">The sequence shown here is derived from an EMBL/GenBank/DDBJ whole genome shotgun (WGS) entry which is preliminary data.</text>
</comment>
<dbReference type="OrthoDB" id="2237472at2"/>
<reference evidence="1 2" key="1">
    <citation type="submission" date="2019-03" db="EMBL/GenBank/DDBJ databases">
        <authorList>
            <person name="Yang Y."/>
        </authorList>
    </citation>
    <scope>NUCLEOTIDE SEQUENCE [LARGE SCALE GENOMIC DNA]</scope>
    <source>
        <strain evidence="1 2">ASL-1</strain>
    </source>
</reference>
<proteinExistence type="predicted"/>
<evidence type="ECO:0000313" key="2">
    <source>
        <dbReference type="Proteomes" id="UP000297776"/>
    </source>
</evidence>
<dbReference type="SUPFAM" id="SSF53254">
    <property type="entry name" value="Phosphoglycerate mutase-like"/>
    <property type="match status" value="1"/>
</dbReference>
<dbReference type="InterPro" id="IPR013078">
    <property type="entry name" value="His_Pase_superF_clade-1"/>
</dbReference>
<dbReference type="CDD" id="cd07040">
    <property type="entry name" value="HP"/>
    <property type="match status" value="1"/>
</dbReference>
<keyword evidence="2" id="KW-1185">Reference proteome</keyword>
<protein>
    <submittedName>
        <fullName evidence="1">Histidine phosphatase family protein</fullName>
    </submittedName>
</protein>
<sequence length="181" mass="19796">MDQSLLDSLRKGGYILYARHGEATVGSDLPGFSFQSCLTQRNLSETGRWQAVSYGDILRSLRIPVQYPIVSSPFCRNIETAQLAFGTVSVGVDPFLFEVYRLSGNLPDEERNRILNGLQSRLKTAPDQGWNQVIIGHSFPAQTGLGEIPNMGTVIVKPGGAGNGYQVVRRLSLSELRAIGN</sequence>
<name>A0A4Y8LFD6_9BACL</name>
<dbReference type="InterPro" id="IPR029033">
    <property type="entry name" value="His_PPase_superfam"/>
</dbReference>
<dbReference type="Gene3D" id="3.40.50.1240">
    <property type="entry name" value="Phosphoglycerate mutase-like"/>
    <property type="match status" value="1"/>
</dbReference>
<dbReference type="Proteomes" id="UP000297776">
    <property type="component" value="Unassembled WGS sequence"/>
</dbReference>
<accession>A0A4Y8LFD6</accession>
<gene>
    <name evidence="1" type="ORF">E2626_07930</name>
</gene>
<dbReference type="AlphaFoldDB" id="A0A4Y8LFD6"/>
<dbReference type="Pfam" id="PF00300">
    <property type="entry name" value="His_Phos_1"/>
    <property type="match status" value="1"/>
</dbReference>
<evidence type="ECO:0000313" key="1">
    <source>
        <dbReference type="EMBL" id="TFE01492.1"/>
    </source>
</evidence>
<dbReference type="EMBL" id="SORX01000004">
    <property type="protein sequence ID" value="TFE01492.1"/>
    <property type="molecule type" value="Genomic_DNA"/>
</dbReference>